<evidence type="ECO:0000313" key="1">
    <source>
        <dbReference type="EMBL" id="HGH60189.1"/>
    </source>
</evidence>
<comment type="caution">
    <text evidence="1">The sequence shown here is derived from an EMBL/GenBank/DDBJ whole genome shotgun (WGS) entry which is preliminary data.</text>
</comment>
<sequence length="314" mass="34210">MSNLAEAAVAQEIVVDGKTYCAYIALRRRLPPDAHRLVVVSTLANSAAQKILSMCVQSIERFTPEPHELWIVDNNSPEEHLGVLVDLPDVNVIFNRTEPAPPEVGDVAAPGNQLEWGSYANAIGLELALRVIDPAARYLVTLHMDSLPCHPTWLSFLTSQLTVDVTGKGSHKKGVAAAGVRMDTTRSPEGVLHILGCLVDYQVFRALGLSFFPDLPAFDVGDKVTVGLREAGYGVFACRNTLWEPELQDKIDPASPWRAVPVDRALDLEDRVIFCHLGRGVRKASGSVAKGATVDQWLAAARRNLNIDYGKVCP</sequence>
<dbReference type="SUPFAM" id="SSF53448">
    <property type="entry name" value="Nucleotide-diphospho-sugar transferases"/>
    <property type="match status" value="1"/>
</dbReference>
<gene>
    <name evidence="1" type="ORF">ENV54_02690</name>
</gene>
<protein>
    <submittedName>
        <fullName evidence="1">Uncharacterized protein</fullName>
    </submittedName>
</protein>
<organism evidence="1">
    <name type="scientific">Desulfomonile tiedjei</name>
    <dbReference type="NCBI Taxonomy" id="2358"/>
    <lineage>
        <taxon>Bacteria</taxon>
        <taxon>Pseudomonadati</taxon>
        <taxon>Thermodesulfobacteriota</taxon>
        <taxon>Desulfomonilia</taxon>
        <taxon>Desulfomonilales</taxon>
        <taxon>Desulfomonilaceae</taxon>
        <taxon>Desulfomonile</taxon>
    </lineage>
</organism>
<dbReference type="AlphaFoldDB" id="A0A7C4ER89"/>
<reference evidence="1" key="1">
    <citation type="journal article" date="2020" name="mSystems">
        <title>Genome- and Community-Level Interaction Insights into Carbon Utilization and Element Cycling Functions of Hydrothermarchaeota in Hydrothermal Sediment.</title>
        <authorList>
            <person name="Zhou Z."/>
            <person name="Liu Y."/>
            <person name="Xu W."/>
            <person name="Pan J."/>
            <person name="Luo Z.H."/>
            <person name="Li M."/>
        </authorList>
    </citation>
    <scope>NUCLEOTIDE SEQUENCE [LARGE SCALE GENOMIC DNA]</scope>
    <source>
        <strain evidence="1">SpSt-769</strain>
    </source>
</reference>
<dbReference type="EMBL" id="DTGT01000087">
    <property type="protein sequence ID" value="HGH60189.1"/>
    <property type="molecule type" value="Genomic_DNA"/>
</dbReference>
<name>A0A7C4ER89_9BACT</name>
<accession>A0A7C4ER89</accession>
<dbReference type="InterPro" id="IPR029044">
    <property type="entry name" value="Nucleotide-diphossugar_trans"/>
</dbReference>
<proteinExistence type="predicted"/>